<keyword evidence="2" id="KW-1185">Reference proteome</keyword>
<proteinExistence type="predicted"/>
<accession>A0ACC3YC40</accession>
<gene>
    <name evidence="1" type="ORF">CTRU02_215723</name>
</gene>
<protein>
    <submittedName>
        <fullName evidence="1">Uncharacterized protein</fullName>
    </submittedName>
</protein>
<dbReference type="Proteomes" id="UP000805649">
    <property type="component" value="Unassembled WGS sequence"/>
</dbReference>
<sequence>MASPTVDKSWMWHPGFSEERTDTAGLFVHFRKDLNIDVNLPSSLVVHITADTRYKLYVNQQLVTFGPVKGDSNLWFYDEVDIAPYLHVGQNHIFVNVLRFFHANPYALSFPRLPQGGLRVAAADANDPLRHELCSSTQWQTAIDKSAILRIDDAEDDFLHIYEHIDKSGGIGMEWMPAKLYEFQTSTGNSAPWTLSPRLIPPMKRGTAHLGAVHVVQSDLPKTSFEAALLNAGLDTQRPSCPLTLPVGSSHVIDVEMAQHTTALVRFRFKQPRTSTGTFHVTYSECYEEEPILVPYLRRKDQRCDRSKSLFGPRDIYRFGGSRQAQELKDPVEADSEEIFAPFHFRTFRFMRLVINVGDEELTINGIDVETVNYPLDIAASFEAHNDDSRSSELWTTSLRTLINCMHDCYEDCPFYEQLQYAMDTRSSALFTYYVSGDDRLARQAIIQLHNSFQARLGLTSSRAPCTQAQVIPHFSLYWICMLNDHFMFYNDKVFMTQFLPVVDAVLGYFHGRVDAGLGLTVSESRPGIWNFVDWAESWRPYGIPPAAERTGISTYTNNLYAYTLKKAAALAKELGRPGLADEYLRRSEIILEAVRMNCFDGEFYADSLACKSAKDKDCSEQNQVWAILSGAATAQEGAELLRKCLLPNRTSQSLVRSSISMKFYTLRALSLVNDGLYEECFHDIWEPWRKQLELGLTTWEEDSVSQRSDCHAWGSAPLHEFLAEVVGIRPASPGWTAVRFRPRLQLYKQLNAKVPLRSVYGKPEEIISVSWVTDDSGKVTVTLDFENYHPTSRIVYVELPSQAVQTVYSSKKHTFRVRLDK</sequence>
<comment type="caution">
    <text evidence="1">The sequence shown here is derived from an EMBL/GenBank/DDBJ whole genome shotgun (WGS) entry which is preliminary data.</text>
</comment>
<reference evidence="1 2" key="1">
    <citation type="journal article" date="2020" name="Phytopathology">
        <title>Genome Sequence Resources of Colletotrichum truncatum, C. plurivorum, C. musicola, and C. sojae: Four Species Pathogenic to Soybean (Glycine max).</title>
        <authorList>
            <person name="Rogerio F."/>
            <person name="Boufleur T.R."/>
            <person name="Ciampi-Guillardi M."/>
            <person name="Sukno S.A."/>
            <person name="Thon M.R."/>
            <person name="Massola Junior N.S."/>
            <person name="Baroncelli R."/>
        </authorList>
    </citation>
    <scope>NUCLEOTIDE SEQUENCE [LARGE SCALE GENOMIC DNA]</scope>
    <source>
        <strain evidence="1 2">CMES1059</strain>
    </source>
</reference>
<name>A0ACC3YC40_COLTU</name>
<evidence type="ECO:0000313" key="1">
    <source>
        <dbReference type="EMBL" id="KAL0929367.1"/>
    </source>
</evidence>
<organism evidence="1 2">
    <name type="scientific">Colletotrichum truncatum</name>
    <name type="common">Anthracnose fungus</name>
    <name type="synonym">Colletotrichum capsici</name>
    <dbReference type="NCBI Taxonomy" id="5467"/>
    <lineage>
        <taxon>Eukaryota</taxon>
        <taxon>Fungi</taxon>
        <taxon>Dikarya</taxon>
        <taxon>Ascomycota</taxon>
        <taxon>Pezizomycotina</taxon>
        <taxon>Sordariomycetes</taxon>
        <taxon>Hypocreomycetidae</taxon>
        <taxon>Glomerellales</taxon>
        <taxon>Glomerellaceae</taxon>
        <taxon>Colletotrichum</taxon>
        <taxon>Colletotrichum truncatum species complex</taxon>
    </lineage>
</organism>
<evidence type="ECO:0000313" key="2">
    <source>
        <dbReference type="Proteomes" id="UP000805649"/>
    </source>
</evidence>
<dbReference type="EMBL" id="VUJX02000018">
    <property type="protein sequence ID" value="KAL0929367.1"/>
    <property type="molecule type" value="Genomic_DNA"/>
</dbReference>